<keyword evidence="1" id="KW-0963">Cytoplasm</keyword>
<dbReference type="InterPro" id="IPR008513">
    <property type="entry name" value="tRNA(Met)_cyd_acetate_ligase"/>
</dbReference>
<dbReference type="AlphaFoldDB" id="A0AA46DXU1"/>
<gene>
    <name evidence="1" type="primary">tmcAL</name>
    <name evidence="2" type="ORF">EV215_1739</name>
</gene>
<feature type="binding site" evidence="1">
    <location>
        <position position="156"/>
    </location>
    <ligand>
        <name>ATP</name>
        <dbReference type="ChEBI" id="CHEBI:30616"/>
    </ligand>
</feature>
<protein>
    <recommendedName>
        <fullName evidence="1">tRNA(Met) cytidine acetate ligase</fullName>
        <ecNumber evidence="1">6.3.4.-</ecNumber>
    </recommendedName>
</protein>
<feature type="binding site" evidence="1">
    <location>
        <position position="101"/>
    </location>
    <ligand>
        <name>ATP</name>
        <dbReference type="ChEBI" id="CHEBI:30616"/>
    </ligand>
</feature>
<organism evidence="2 3">
    <name type="scientific">Hypnocyclicus thermotrophus</name>
    <dbReference type="NCBI Taxonomy" id="1627895"/>
    <lineage>
        <taxon>Bacteria</taxon>
        <taxon>Fusobacteriati</taxon>
        <taxon>Fusobacteriota</taxon>
        <taxon>Fusobacteriia</taxon>
        <taxon>Fusobacteriales</taxon>
        <taxon>Fusobacteriaceae</taxon>
        <taxon>Hypnocyclicus</taxon>
    </lineage>
</organism>
<feature type="binding site" evidence="1">
    <location>
        <begin position="7"/>
        <end position="20"/>
    </location>
    <ligand>
        <name>ATP</name>
        <dbReference type="ChEBI" id="CHEBI:30616"/>
    </ligand>
</feature>
<dbReference type="EC" id="6.3.4.-" evidence="1"/>
<name>A0AA46DXU1_9FUSO</name>
<dbReference type="GO" id="GO:0005737">
    <property type="term" value="C:cytoplasm"/>
    <property type="evidence" value="ECO:0007669"/>
    <property type="project" value="UniProtKB-SubCell"/>
</dbReference>
<keyword evidence="1" id="KW-0694">RNA-binding</keyword>
<comment type="caution">
    <text evidence="2">The sequence shown here is derived from an EMBL/GenBank/DDBJ whole genome shotgun (WGS) entry which is preliminary data.</text>
</comment>
<dbReference type="GO" id="GO:0006400">
    <property type="term" value="P:tRNA modification"/>
    <property type="evidence" value="ECO:0007669"/>
    <property type="project" value="UniProtKB-UniRule"/>
</dbReference>
<dbReference type="GO" id="GO:0005524">
    <property type="term" value="F:ATP binding"/>
    <property type="evidence" value="ECO:0007669"/>
    <property type="project" value="UniProtKB-KW"/>
</dbReference>
<dbReference type="PANTHER" id="PTHR37825:SF1">
    <property type="entry name" value="TRNA(MET) CYTIDINE ACETATE LIGASE"/>
    <property type="match status" value="1"/>
</dbReference>
<keyword evidence="1" id="KW-0547">Nucleotide-binding</keyword>
<comment type="caution">
    <text evidence="1">Lacks conserved residue(s) required for the propagation of feature annotation.</text>
</comment>
<proteinExistence type="inferred from homology"/>
<dbReference type="Gene3D" id="3.40.50.620">
    <property type="entry name" value="HUPs"/>
    <property type="match status" value="1"/>
</dbReference>
<dbReference type="Pfam" id="PF05636">
    <property type="entry name" value="HIGH_NTase1"/>
    <property type="match status" value="1"/>
</dbReference>
<comment type="subcellular location">
    <subcellularLocation>
        <location evidence="1">Cytoplasm</location>
    </subcellularLocation>
</comment>
<dbReference type="SUPFAM" id="SSF52374">
    <property type="entry name" value="Nucleotidylyl transferase"/>
    <property type="match status" value="1"/>
</dbReference>
<keyword evidence="1" id="KW-0436">Ligase</keyword>
<evidence type="ECO:0000313" key="3">
    <source>
        <dbReference type="Proteomes" id="UP000294678"/>
    </source>
</evidence>
<dbReference type="RefSeq" id="WP_134113605.1">
    <property type="nucleotide sequence ID" value="NZ_SOBG01000008.1"/>
</dbReference>
<dbReference type="Proteomes" id="UP000294678">
    <property type="component" value="Unassembled WGS sequence"/>
</dbReference>
<reference evidence="2 3" key="1">
    <citation type="submission" date="2019-03" db="EMBL/GenBank/DDBJ databases">
        <title>Genomic Encyclopedia of Type Strains, Phase IV (KMG-IV): sequencing the most valuable type-strain genomes for metagenomic binning, comparative biology and taxonomic classification.</title>
        <authorList>
            <person name="Goeker M."/>
        </authorList>
    </citation>
    <scope>NUCLEOTIDE SEQUENCE [LARGE SCALE GENOMIC DNA]</scope>
    <source>
        <strain evidence="2 3">DSM 100055</strain>
    </source>
</reference>
<keyword evidence="3" id="KW-1185">Reference proteome</keyword>
<accession>A0AA46DXU1</accession>
<dbReference type="PANTHER" id="PTHR37825">
    <property type="entry name" value="TRNA(MET) CYTIDINE ACETATE LIGASE"/>
    <property type="match status" value="1"/>
</dbReference>
<dbReference type="InterPro" id="IPR014729">
    <property type="entry name" value="Rossmann-like_a/b/a_fold"/>
</dbReference>
<comment type="similarity">
    <text evidence="1">Belongs to the TmcAL family.</text>
</comment>
<comment type="function">
    <text evidence="1">Catalyzes the formation of N(4)-acetylcytidine (ac(4)C) at the wobble position of elongator tRNA(Met), using acetate and ATP as substrates. First activates an acetate ion to form acetyladenylate (Ac-AMP) and then transfers the acetyl group to tRNA to form ac(4)C34.</text>
</comment>
<keyword evidence="1" id="KW-0067">ATP-binding</keyword>
<sequence>MKATGIIVEYNPFHNGHKYHLEKAKKKNRKNIIIAVMSGNFLQRGEPAVLNKWVRTEMALLNGVDIVVELPVFYSIKSAEGFAEGAVRILDALNVETIIFGSEAGEINELKEIANLHFNENFQNLIKNRLKTGVSYPNAFNEALNEYGILKELKPNNILGVEYIKAGEKIKSKINFQTIKREKVDFYGEEIREKITSATNIRKLIINNEIEKIKETVPGNCYNLIKKNLDKIVTLDDFYPYIRYEIINNYKKLKKLKDIEQGLENRIYNVALQSENIIEFLENIKTKRYTTSRIKRILISILIGMYEDEYQLDYIKILGFTGNGRKYLNYIKNNCKLDFITNIKNLKENFTKERRERMSFEFKTDNIYKLVKSYEERKYPVIVK</sequence>
<keyword evidence="1" id="KW-0820">tRNA-binding</keyword>
<feature type="binding site" evidence="1">
    <location>
        <position position="181"/>
    </location>
    <ligand>
        <name>ATP</name>
        <dbReference type="ChEBI" id="CHEBI:30616"/>
    </ligand>
</feature>
<dbReference type="GO" id="GO:0016879">
    <property type="term" value="F:ligase activity, forming carbon-nitrogen bonds"/>
    <property type="evidence" value="ECO:0007669"/>
    <property type="project" value="UniProtKB-UniRule"/>
</dbReference>
<dbReference type="NCBIfam" id="NF010191">
    <property type="entry name" value="PRK13670.1"/>
    <property type="match status" value="1"/>
</dbReference>
<dbReference type="GO" id="GO:0000049">
    <property type="term" value="F:tRNA binding"/>
    <property type="evidence" value="ECO:0007669"/>
    <property type="project" value="UniProtKB-KW"/>
</dbReference>
<dbReference type="HAMAP" id="MF_01539">
    <property type="entry name" value="TmcAL"/>
    <property type="match status" value="1"/>
</dbReference>
<dbReference type="EMBL" id="SOBG01000008">
    <property type="protein sequence ID" value="TDT68019.1"/>
    <property type="molecule type" value="Genomic_DNA"/>
</dbReference>
<keyword evidence="1" id="KW-0819">tRNA processing</keyword>
<comment type="catalytic activity">
    <reaction evidence="1">
        <text>cytidine(34) in elongator tRNA(Met) + acetate + ATP = N(4)-acetylcytidine(34) in elongator tRNA(Met) + AMP + diphosphate</text>
        <dbReference type="Rhea" id="RHEA:58144"/>
        <dbReference type="Rhea" id="RHEA-COMP:10693"/>
        <dbReference type="Rhea" id="RHEA-COMP:10694"/>
        <dbReference type="ChEBI" id="CHEBI:30089"/>
        <dbReference type="ChEBI" id="CHEBI:30616"/>
        <dbReference type="ChEBI" id="CHEBI:33019"/>
        <dbReference type="ChEBI" id="CHEBI:74900"/>
        <dbReference type="ChEBI" id="CHEBI:82748"/>
        <dbReference type="ChEBI" id="CHEBI:456215"/>
    </reaction>
</comment>
<evidence type="ECO:0000256" key="1">
    <source>
        <dbReference type="HAMAP-Rule" id="MF_01539"/>
    </source>
</evidence>
<evidence type="ECO:0000313" key="2">
    <source>
        <dbReference type="EMBL" id="TDT68019.1"/>
    </source>
</evidence>